<dbReference type="PANTHER" id="PTHR24246:SF27">
    <property type="entry name" value="ADENOSINE RECEPTOR, ISOFORM A"/>
    <property type="match status" value="1"/>
</dbReference>
<keyword evidence="2" id="KW-1003">Cell membrane</keyword>
<keyword evidence="6 11" id="KW-0472">Membrane</keyword>
<dbReference type="GO" id="GO:0004930">
    <property type="term" value="F:G protein-coupled receptor activity"/>
    <property type="evidence" value="ECO:0007669"/>
    <property type="project" value="UniProtKB-KW"/>
</dbReference>
<protein>
    <recommendedName>
        <fullName evidence="12">G-protein coupled receptors family 1 profile domain-containing protein</fullName>
    </recommendedName>
</protein>
<feature type="transmembrane region" description="Helical" evidence="11">
    <location>
        <begin position="151"/>
        <end position="170"/>
    </location>
</feature>
<comment type="caution">
    <text evidence="13">The sequence shown here is derived from an EMBL/GenBank/DDBJ whole genome shotgun (WGS) entry which is preliminary data.</text>
</comment>
<evidence type="ECO:0000256" key="9">
    <source>
        <dbReference type="ARBA" id="ARBA00023224"/>
    </source>
</evidence>
<dbReference type="Proteomes" id="UP001163046">
    <property type="component" value="Unassembled WGS sequence"/>
</dbReference>
<evidence type="ECO:0000256" key="1">
    <source>
        <dbReference type="ARBA" id="ARBA00004651"/>
    </source>
</evidence>
<dbReference type="OrthoDB" id="5974123at2759"/>
<evidence type="ECO:0000256" key="5">
    <source>
        <dbReference type="ARBA" id="ARBA00023040"/>
    </source>
</evidence>
<dbReference type="Pfam" id="PF00001">
    <property type="entry name" value="7tm_1"/>
    <property type="match status" value="1"/>
</dbReference>
<feature type="transmembrane region" description="Helical" evidence="11">
    <location>
        <begin position="6"/>
        <end position="31"/>
    </location>
</feature>
<dbReference type="Gene3D" id="1.20.1070.10">
    <property type="entry name" value="Rhodopsin 7-helix transmembrane proteins"/>
    <property type="match status" value="1"/>
</dbReference>
<dbReference type="SUPFAM" id="SSF81321">
    <property type="entry name" value="Family A G protein-coupled receptor-like"/>
    <property type="match status" value="1"/>
</dbReference>
<evidence type="ECO:0000259" key="12">
    <source>
        <dbReference type="PROSITE" id="PS50262"/>
    </source>
</evidence>
<dbReference type="PROSITE" id="PS50262">
    <property type="entry name" value="G_PROTEIN_RECEP_F1_2"/>
    <property type="match status" value="1"/>
</dbReference>
<dbReference type="CDD" id="cd00637">
    <property type="entry name" value="7tm_classA_rhodopsin-like"/>
    <property type="match status" value="1"/>
</dbReference>
<proteinExistence type="predicted"/>
<keyword evidence="5" id="KW-0297">G-protein coupled receptor</keyword>
<feature type="transmembrane region" description="Helical" evidence="11">
    <location>
        <begin position="120"/>
        <end position="139"/>
    </location>
</feature>
<evidence type="ECO:0000313" key="13">
    <source>
        <dbReference type="EMBL" id="KAJ7370885.1"/>
    </source>
</evidence>
<name>A0A9W9YWX7_9CNID</name>
<evidence type="ECO:0000256" key="4">
    <source>
        <dbReference type="ARBA" id="ARBA00022989"/>
    </source>
</evidence>
<evidence type="ECO:0000256" key="7">
    <source>
        <dbReference type="ARBA" id="ARBA00023170"/>
    </source>
</evidence>
<feature type="domain" description="G-protein coupled receptors family 1 profile" evidence="12">
    <location>
        <begin position="23"/>
        <end position="249"/>
    </location>
</feature>
<keyword evidence="8" id="KW-0325">Glycoprotein</keyword>
<organism evidence="13 14">
    <name type="scientific">Desmophyllum pertusum</name>
    <dbReference type="NCBI Taxonomy" id="174260"/>
    <lineage>
        <taxon>Eukaryota</taxon>
        <taxon>Metazoa</taxon>
        <taxon>Cnidaria</taxon>
        <taxon>Anthozoa</taxon>
        <taxon>Hexacorallia</taxon>
        <taxon>Scleractinia</taxon>
        <taxon>Caryophylliina</taxon>
        <taxon>Caryophylliidae</taxon>
        <taxon>Desmophyllum</taxon>
    </lineage>
</organism>
<evidence type="ECO:0000256" key="8">
    <source>
        <dbReference type="ARBA" id="ARBA00023180"/>
    </source>
</evidence>
<gene>
    <name evidence="13" type="ORF">OS493_028955</name>
</gene>
<keyword evidence="7" id="KW-0675">Receptor</keyword>
<reference evidence="13" key="1">
    <citation type="submission" date="2023-01" db="EMBL/GenBank/DDBJ databases">
        <title>Genome assembly of the deep-sea coral Lophelia pertusa.</title>
        <authorList>
            <person name="Herrera S."/>
            <person name="Cordes E."/>
        </authorList>
    </citation>
    <scope>NUCLEOTIDE SEQUENCE</scope>
    <source>
        <strain evidence="13">USNM1676648</strain>
        <tissue evidence="13">Polyp</tissue>
    </source>
</reference>
<feature type="region of interest" description="Disordered" evidence="10">
    <location>
        <begin position="281"/>
        <end position="305"/>
    </location>
</feature>
<sequence>MVATEVIILIVVNCLLSLTGIIVNFLVVLVVLKNREMRNELNLLITSLSVADMIVCLVAQPMYIVTLSCKASEGFKFAFELIAFIGLHASFNSLTGITVNRMAVLLHPFSYTMSHHRKRLYVAILGGIWFTSVILAYYFTTDLGREMTPYVHTFMFSMFIFSYGYIFWVARKQVRMISSQMQSVSFNHKATKIQSESSAAKTSAILVSASLVCFFPDIVFDYLHIVDEMRFSWSFTLLFLSSSINPCIYVWRNERFRLALLRTIHCIPLLRDRIISSNRVNPQMDSTNQRGGVSTKGKASTVRGQDHCSIVDLD</sequence>
<dbReference type="GO" id="GO:0005886">
    <property type="term" value="C:plasma membrane"/>
    <property type="evidence" value="ECO:0007669"/>
    <property type="project" value="UniProtKB-SubCell"/>
</dbReference>
<feature type="compositionally biased region" description="Polar residues" evidence="10">
    <location>
        <begin position="281"/>
        <end position="292"/>
    </location>
</feature>
<dbReference type="InterPro" id="IPR017452">
    <property type="entry name" value="GPCR_Rhodpsn_7TM"/>
</dbReference>
<feature type="transmembrane region" description="Helical" evidence="11">
    <location>
        <begin position="43"/>
        <end position="65"/>
    </location>
</feature>
<keyword evidence="4 11" id="KW-1133">Transmembrane helix</keyword>
<dbReference type="PRINTS" id="PR00237">
    <property type="entry name" value="GPCRRHODOPSN"/>
</dbReference>
<dbReference type="PANTHER" id="PTHR24246">
    <property type="entry name" value="OLFACTORY RECEPTOR AND ADENOSINE RECEPTOR"/>
    <property type="match status" value="1"/>
</dbReference>
<accession>A0A9W9YWX7</accession>
<feature type="transmembrane region" description="Helical" evidence="11">
    <location>
        <begin position="204"/>
        <end position="225"/>
    </location>
</feature>
<comment type="subcellular location">
    <subcellularLocation>
        <location evidence="1">Cell membrane</location>
        <topology evidence="1">Multi-pass membrane protein</topology>
    </subcellularLocation>
</comment>
<keyword evidence="9" id="KW-0807">Transducer</keyword>
<evidence type="ECO:0000256" key="11">
    <source>
        <dbReference type="SAM" id="Phobius"/>
    </source>
</evidence>
<dbReference type="SMART" id="SM01381">
    <property type="entry name" value="7TM_GPCR_Srsx"/>
    <property type="match status" value="1"/>
</dbReference>
<feature type="transmembrane region" description="Helical" evidence="11">
    <location>
        <begin position="231"/>
        <end position="251"/>
    </location>
</feature>
<evidence type="ECO:0000256" key="3">
    <source>
        <dbReference type="ARBA" id="ARBA00022692"/>
    </source>
</evidence>
<evidence type="ECO:0000313" key="14">
    <source>
        <dbReference type="Proteomes" id="UP001163046"/>
    </source>
</evidence>
<keyword evidence="3 11" id="KW-0812">Transmembrane</keyword>
<evidence type="ECO:0000256" key="2">
    <source>
        <dbReference type="ARBA" id="ARBA00022475"/>
    </source>
</evidence>
<keyword evidence="14" id="KW-1185">Reference proteome</keyword>
<feature type="transmembrane region" description="Helical" evidence="11">
    <location>
        <begin position="77"/>
        <end position="99"/>
    </location>
</feature>
<dbReference type="InterPro" id="IPR000276">
    <property type="entry name" value="GPCR_Rhodpsn"/>
</dbReference>
<dbReference type="EMBL" id="MU826854">
    <property type="protein sequence ID" value="KAJ7370885.1"/>
    <property type="molecule type" value="Genomic_DNA"/>
</dbReference>
<evidence type="ECO:0000256" key="6">
    <source>
        <dbReference type="ARBA" id="ARBA00023136"/>
    </source>
</evidence>
<evidence type="ECO:0000256" key="10">
    <source>
        <dbReference type="SAM" id="MobiDB-lite"/>
    </source>
</evidence>
<dbReference type="AlphaFoldDB" id="A0A9W9YWX7"/>